<organism evidence="1 2">
    <name type="scientific">Dissostichus eleginoides</name>
    <name type="common">Patagonian toothfish</name>
    <name type="synonym">Dissostichus amissus</name>
    <dbReference type="NCBI Taxonomy" id="100907"/>
    <lineage>
        <taxon>Eukaryota</taxon>
        <taxon>Metazoa</taxon>
        <taxon>Chordata</taxon>
        <taxon>Craniata</taxon>
        <taxon>Vertebrata</taxon>
        <taxon>Euteleostomi</taxon>
        <taxon>Actinopterygii</taxon>
        <taxon>Neopterygii</taxon>
        <taxon>Teleostei</taxon>
        <taxon>Neoteleostei</taxon>
        <taxon>Acanthomorphata</taxon>
        <taxon>Eupercaria</taxon>
        <taxon>Perciformes</taxon>
        <taxon>Notothenioidei</taxon>
        <taxon>Nototheniidae</taxon>
        <taxon>Dissostichus</taxon>
    </lineage>
</organism>
<dbReference type="AlphaFoldDB" id="A0AAD9FA76"/>
<keyword evidence="2" id="KW-1185">Reference proteome</keyword>
<evidence type="ECO:0000313" key="1">
    <source>
        <dbReference type="EMBL" id="KAK1894892.1"/>
    </source>
</evidence>
<dbReference type="EMBL" id="JASDAP010000010">
    <property type="protein sequence ID" value="KAK1894892.1"/>
    <property type="molecule type" value="Genomic_DNA"/>
</dbReference>
<feature type="non-terminal residue" evidence="1">
    <location>
        <position position="145"/>
    </location>
</feature>
<protein>
    <submittedName>
        <fullName evidence="1">Spore germination protein KC</fullName>
    </submittedName>
</protein>
<reference evidence="1" key="1">
    <citation type="submission" date="2023-04" db="EMBL/GenBank/DDBJ databases">
        <title>Chromosome-level genome of Chaenocephalus aceratus.</title>
        <authorList>
            <person name="Park H."/>
        </authorList>
    </citation>
    <scope>NUCLEOTIDE SEQUENCE</scope>
    <source>
        <strain evidence="1">DE</strain>
        <tissue evidence="1">Muscle</tissue>
    </source>
</reference>
<feature type="non-terminal residue" evidence="1">
    <location>
        <position position="1"/>
    </location>
</feature>
<sequence length="145" mass="15309">GPGWRKAPQVERASPSDLFDIGDDRCLWGGGVGGGEEEMLTQSTEASIKVGTPHGSWGPLGSGAVAPIQGVDGGGKQRSVTLVLPVSMTTMIIQVRGGQAAEHHSFATISAVAWFKFPHHLGKPLSAFEKALNRQLLRCYYPAAT</sequence>
<comment type="caution">
    <text evidence="1">The sequence shown here is derived from an EMBL/GenBank/DDBJ whole genome shotgun (WGS) entry which is preliminary data.</text>
</comment>
<evidence type="ECO:0000313" key="2">
    <source>
        <dbReference type="Proteomes" id="UP001228049"/>
    </source>
</evidence>
<proteinExistence type="predicted"/>
<gene>
    <name evidence="1" type="ORF">KUDE01_020348</name>
</gene>
<name>A0AAD9FA76_DISEL</name>
<dbReference type="Proteomes" id="UP001228049">
    <property type="component" value="Unassembled WGS sequence"/>
</dbReference>
<accession>A0AAD9FA76</accession>